<dbReference type="PANTHER" id="PTHR30346">
    <property type="entry name" value="TRANSCRIPTIONAL DUAL REGULATOR HCAR-RELATED"/>
    <property type="match status" value="1"/>
</dbReference>
<gene>
    <name evidence="6" type="primary">catRI</name>
</gene>
<keyword evidence="2" id="KW-0805">Transcription regulation</keyword>
<dbReference type="Pfam" id="PF00126">
    <property type="entry name" value="HTH_1"/>
    <property type="match status" value="1"/>
</dbReference>
<dbReference type="GO" id="GO:0003677">
    <property type="term" value="F:DNA binding"/>
    <property type="evidence" value="ECO:0007669"/>
    <property type="project" value="UniProtKB-KW"/>
</dbReference>
<dbReference type="SUPFAM" id="SSF46785">
    <property type="entry name" value="Winged helix' DNA-binding domain"/>
    <property type="match status" value="1"/>
</dbReference>
<dbReference type="Gene3D" id="3.40.190.10">
    <property type="entry name" value="Periplasmic binding protein-like II"/>
    <property type="match status" value="2"/>
</dbReference>
<organism evidence="6">
    <name type="scientific">Sphingobium wenxiniae (strain DSM 21828 / CGMCC 1.7748 / JZ-1)</name>
    <dbReference type="NCBI Taxonomy" id="595605"/>
    <lineage>
        <taxon>Bacteria</taxon>
        <taxon>Pseudomonadati</taxon>
        <taxon>Pseudomonadota</taxon>
        <taxon>Alphaproteobacteria</taxon>
        <taxon>Sphingomonadales</taxon>
        <taxon>Sphingomonadaceae</taxon>
        <taxon>Sphingobium</taxon>
    </lineage>
</organism>
<sequence>MELRHLRSFMAVAAEQNFTRAADRLGIAQPPLSRHIKELEQDLGVALFDRGSRPVRLTEAGRILHQQAAQILASIDQIPKTMQQYASAQQPRFVMGVVGSIMHGALAEMVRRFRAHAADTDVELVEMTTIQQVAALKAGRIDAGLGRVRVDDPAIRREILFQEPLVAALSPTDLPAQPDYTEVSLEALAAGTLIIYPRQPRPSYADQLLTIMRDHGCNPRRIIEVHEVQTALGLVAAQPGRAIVPASMQNIQRADICYVPIAERPTSPIILSQRHADTTDRAVLIRDIGHAIFREIEAETARS</sequence>
<accession>C1KCC0</accession>
<evidence type="ECO:0000256" key="3">
    <source>
        <dbReference type="ARBA" id="ARBA00023125"/>
    </source>
</evidence>
<dbReference type="CDD" id="cd08445">
    <property type="entry name" value="PBP2_BenM_CatM_CatR"/>
    <property type="match status" value="1"/>
</dbReference>
<evidence type="ECO:0000259" key="5">
    <source>
        <dbReference type="PROSITE" id="PS50931"/>
    </source>
</evidence>
<dbReference type="Gene3D" id="1.10.10.10">
    <property type="entry name" value="Winged helix-like DNA-binding domain superfamily/Winged helix DNA-binding domain"/>
    <property type="match status" value="1"/>
</dbReference>
<dbReference type="InterPro" id="IPR036390">
    <property type="entry name" value="WH_DNA-bd_sf"/>
</dbReference>
<comment type="similarity">
    <text evidence="1">Belongs to the LysR transcriptional regulatory family.</text>
</comment>
<dbReference type="GO" id="GO:0003700">
    <property type="term" value="F:DNA-binding transcription factor activity"/>
    <property type="evidence" value="ECO:0007669"/>
    <property type="project" value="InterPro"/>
</dbReference>
<dbReference type="InterPro" id="IPR000847">
    <property type="entry name" value="LysR_HTH_N"/>
</dbReference>
<keyword evidence="4" id="KW-0804">Transcription</keyword>
<dbReference type="PRINTS" id="PR00039">
    <property type="entry name" value="HTHLYSR"/>
</dbReference>
<name>C1KCC0_SPHWJ</name>
<evidence type="ECO:0000256" key="2">
    <source>
        <dbReference type="ARBA" id="ARBA00023015"/>
    </source>
</evidence>
<dbReference type="EMBL" id="FJ812368">
    <property type="protein sequence ID" value="ACO34681.1"/>
    <property type="molecule type" value="Genomic_DNA"/>
</dbReference>
<proteinExistence type="inferred from homology"/>
<evidence type="ECO:0000313" key="6">
    <source>
        <dbReference type="EMBL" id="ACO34681.1"/>
    </source>
</evidence>
<feature type="domain" description="HTH lysR-type" evidence="5">
    <location>
        <begin position="1"/>
        <end position="58"/>
    </location>
</feature>
<evidence type="ECO:0000256" key="4">
    <source>
        <dbReference type="ARBA" id="ARBA00023163"/>
    </source>
</evidence>
<reference evidence="6" key="1">
    <citation type="journal article" date="2011" name="Int. J. Syst. Evol. Microbiol.">
        <title>Sphingobium wenxiniae sp. nov., a synthetic pyrethroid (SP)-degrading bacterium isolated from activated sludge in an SP-manufacturing wastewater treatment facility.</title>
        <authorList>
            <person name="Wang B.Z."/>
            <person name="Guo P."/>
            <person name="Zheng J.W."/>
            <person name="Hang B.J."/>
            <person name="Li L."/>
            <person name="He J."/>
            <person name="Li S.P."/>
        </authorList>
    </citation>
    <scope>NUCLEOTIDE SEQUENCE</scope>
    <source>
        <strain evidence="6">JZ-1</strain>
    </source>
</reference>
<dbReference type="PANTHER" id="PTHR30346:SF17">
    <property type="entry name" value="LYSR FAMILY TRANSCRIPTIONAL REGULATOR"/>
    <property type="match status" value="1"/>
</dbReference>
<dbReference type="GO" id="GO:0032993">
    <property type="term" value="C:protein-DNA complex"/>
    <property type="evidence" value="ECO:0007669"/>
    <property type="project" value="TreeGrafter"/>
</dbReference>
<dbReference type="InterPro" id="IPR036388">
    <property type="entry name" value="WH-like_DNA-bd_sf"/>
</dbReference>
<dbReference type="FunFam" id="1.10.10.10:FF:000001">
    <property type="entry name" value="LysR family transcriptional regulator"/>
    <property type="match status" value="1"/>
</dbReference>
<keyword evidence="3" id="KW-0238">DNA-binding</keyword>
<protein>
    <submittedName>
        <fullName evidence="6">Putative transcriptional regulator</fullName>
    </submittedName>
</protein>
<dbReference type="SUPFAM" id="SSF53850">
    <property type="entry name" value="Periplasmic binding protein-like II"/>
    <property type="match status" value="1"/>
</dbReference>
<dbReference type="InterPro" id="IPR005119">
    <property type="entry name" value="LysR_subst-bd"/>
</dbReference>
<dbReference type="AlphaFoldDB" id="C1KCC0"/>
<evidence type="ECO:0000256" key="1">
    <source>
        <dbReference type="ARBA" id="ARBA00009437"/>
    </source>
</evidence>
<dbReference type="Pfam" id="PF03466">
    <property type="entry name" value="LysR_substrate"/>
    <property type="match status" value="1"/>
</dbReference>
<dbReference type="PROSITE" id="PS50931">
    <property type="entry name" value="HTH_LYSR"/>
    <property type="match status" value="1"/>
</dbReference>